<evidence type="ECO:0000313" key="11">
    <source>
        <dbReference type="Proteomes" id="UP000245735"/>
    </source>
</evidence>
<feature type="transmembrane region" description="Helical" evidence="8">
    <location>
        <begin position="441"/>
        <end position="459"/>
    </location>
</feature>
<keyword evidence="5 8" id="KW-0812">Transmembrane</keyword>
<feature type="transmembrane region" description="Helical" evidence="8">
    <location>
        <begin position="90"/>
        <end position="108"/>
    </location>
</feature>
<evidence type="ECO:0000256" key="1">
    <source>
        <dbReference type="ARBA" id="ARBA00004651"/>
    </source>
</evidence>
<dbReference type="Pfam" id="PF02028">
    <property type="entry name" value="BCCT"/>
    <property type="match status" value="1"/>
</dbReference>
<organism evidence="10 12">
    <name type="scientific">Limosilactobacillus reuteri</name>
    <name type="common">Lactobacillus reuteri</name>
    <dbReference type="NCBI Taxonomy" id="1598"/>
    <lineage>
        <taxon>Bacteria</taxon>
        <taxon>Bacillati</taxon>
        <taxon>Bacillota</taxon>
        <taxon>Bacilli</taxon>
        <taxon>Lactobacillales</taxon>
        <taxon>Lactobacillaceae</taxon>
        <taxon>Limosilactobacillus</taxon>
    </lineage>
</organism>
<evidence type="ECO:0000256" key="5">
    <source>
        <dbReference type="ARBA" id="ARBA00022692"/>
    </source>
</evidence>
<dbReference type="EMBL" id="QGHV01000083">
    <property type="protein sequence ID" value="PWT36479.1"/>
    <property type="molecule type" value="Genomic_DNA"/>
</dbReference>
<keyword evidence="4" id="KW-1003">Cell membrane</keyword>
<reference evidence="11 12" key="1">
    <citation type="journal article" date="2018" name="Front. Microbiol.">
        <title>Comparative Genomics of the Herbivore Gut Symbiont Lactobacillus reuteri Reveals Genetic Diversity and Lifestyle Adaptation.</title>
        <authorList>
            <person name="Zhao J."/>
        </authorList>
    </citation>
    <scope>NUCLEOTIDE SEQUENCE [LARGE SCALE GENOMIC DNA]</scope>
    <source>
        <strain evidence="10 12">LR10</strain>
        <strain evidence="11">LR9</strain>
    </source>
</reference>
<gene>
    <name evidence="10" type="ORF">DKZ22_10550</name>
    <name evidence="9" type="ORF">DKZ35_10130</name>
</gene>
<evidence type="ECO:0000313" key="12">
    <source>
        <dbReference type="Proteomes" id="UP000245980"/>
    </source>
</evidence>
<dbReference type="AlphaFoldDB" id="A0A855XMA9"/>
<feature type="transmembrane region" description="Helical" evidence="8">
    <location>
        <begin position="226"/>
        <end position="246"/>
    </location>
</feature>
<proteinExistence type="inferred from homology"/>
<feature type="transmembrane region" description="Helical" evidence="8">
    <location>
        <begin position="400"/>
        <end position="420"/>
    </location>
</feature>
<protein>
    <submittedName>
        <fullName evidence="10">Carnitine transporter</fullName>
    </submittedName>
</protein>
<feature type="transmembrane region" description="Helical" evidence="8">
    <location>
        <begin position="471"/>
        <end position="490"/>
    </location>
</feature>
<evidence type="ECO:0000256" key="4">
    <source>
        <dbReference type="ARBA" id="ARBA00022475"/>
    </source>
</evidence>
<feature type="transmembrane region" description="Helical" evidence="8">
    <location>
        <begin position="136"/>
        <end position="159"/>
    </location>
</feature>
<dbReference type="EMBL" id="QGHT01000074">
    <property type="protein sequence ID" value="PWT39660.1"/>
    <property type="molecule type" value="Genomic_DNA"/>
</dbReference>
<keyword evidence="7 8" id="KW-0472">Membrane</keyword>
<comment type="caution">
    <text evidence="10">The sequence shown here is derived from an EMBL/GenBank/DDBJ whole genome shotgun (WGS) entry which is preliminary data.</text>
</comment>
<evidence type="ECO:0000256" key="3">
    <source>
        <dbReference type="ARBA" id="ARBA00022448"/>
    </source>
</evidence>
<name>A0A855XMA9_LIMRT</name>
<reference evidence="10" key="2">
    <citation type="submission" date="2018-05" db="EMBL/GenBank/DDBJ databases">
        <authorList>
            <person name="Peng X.Y."/>
            <person name="Xu Y.F."/>
            <person name="Luo D."/>
            <person name="Yu J."/>
            <person name="Gu J.Y."/>
        </authorList>
    </citation>
    <scope>NUCLEOTIDE SEQUENCE</scope>
    <source>
        <strain evidence="10">LR10</strain>
        <strain evidence="9">LR9</strain>
    </source>
</reference>
<evidence type="ECO:0000313" key="9">
    <source>
        <dbReference type="EMBL" id="PWT36479.1"/>
    </source>
</evidence>
<feature type="transmembrane region" description="Helical" evidence="8">
    <location>
        <begin position="187"/>
        <end position="206"/>
    </location>
</feature>
<dbReference type="PANTHER" id="PTHR30047">
    <property type="entry name" value="HIGH-AFFINITY CHOLINE TRANSPORT PROTEIN-RELATED"/>
    <property type="match status" value="1"/>
</dbReference>
<keyword evidence="3" id="KW-0813">Transport</keyword>
<evidence type="ECO:0000256" key="2">
    <source>
        <dbReference type="ARBA" id="ARBA00005658"/>
    </source>
</evidence>
<dbReference type="InterPro" id="IPR000060">
    <property type="entry name" value="BCCT_transptr"/>
</dbReference>
<accession>A0A855XMA9</accession>
<evidence type="ECO:0000256" key="7">
    <source>
        <dbReference type="ARBA" id="ARBA00023136"/>
    </source>
</evidence>
<feature type="transmembrane region" description="Helical" evidence="8">
    <location>
        <begin position="340"/>
        <end position="364"/>
    </location>
</feature>
<dbReference type="Proteomes" id="UP000245980">
    <property type="component" value="Unassembled WGS sequence"/>
</dbReference>
<comment type="similarity">
    <text evidence="2">Belongs to the BCCT transporter (TC 2.A.15) family.</text>
</comment>
<feature type="transmembrane region" description="Helical" evidence="8">
    <location>
        <begin position="311"/>
        <end position="328"/>
    </location>
</feature>
<dbReference type="PANTHER" id="PTHR30047:SF7">
    <property type="entry name" value="HIGH-AFFINITY CHOLINE TRANSPORT PROTEIN"/>
    <property type="match status" value="1"/>
</dbReference>
<keyword evidence="6 8" id="KW-1133">Transmembrane helix</keyword>
<sequence length="501" mass="57039">MLKEKLKLIDWQLLIIPVVCIFILSTFFIVRPIQSQIMLEHIRSFLGIHLNFYYILIAAVFFLGSIYLAFSKYGKVRLGTGKPEYSPIKWGMMIFTSTMSADIIFYSLCEWMMYANEPYIQQKSGNQLEWSLTYSLFHWGPIAWSFYILLAAAFGYMLYITKNHKQKFSEACRPVLGTKTDGVLGKIIDLIAIFSLIAATATTFSMSMPLLSSAVNSLFHIGDLRILSLYLIVLVVGIYLVISILGMKAISRLSVIAFSVFGLFLLYVFIFSKKETFSMVFGAKSIGNLIVHFPQMFFITENNSFTQKWTIYYWSYWMVWCVATPFFIGSISKGRTIRNLILGGYAWGLAGTYLSFIILGTFGISHQLDGIFYATQQITDGKNYADVIVKLLQTLPQYKIALVLLILAMIGLYSTVFDSITMVISKYSYKSLSLEKDPSRTVRGFWAIVFMILPVTLLFNNDSVYDVQSVAVIAAVPTGLVMLLIILSFWKELRNHKFKEI</sequence>
<evidence type="ECO:0000313" key="10">
    <source>
        <dbReference type="EMBL" id="PWT39660.1"/>
    </source>
</evidence>
<dbReference type="GO" id="GO:0022857">
    <property type="term" value="F:transmembrane transporter activity"/>
    <property type="evidence" value="ECO:0007669"/>
    <property type="project" value="InterPro"/>
</dbReference>
<evidence type="ECO:0000256" key="6">
    <source>
        <dbReference type="ARBA" id="ARBA00022989"/>
    </source>
</evidence>
<dbReference type="Proteomes" id="UP000245735">
    <property type="component" value="Unassembled WGS sequence"/>
</dbReference>
<feature type="transmembrane region" description="Helical" evidence="8">
    <location>
        <begin position="253"/>
        <end position="271"/>
    </location>
</feature>
<feature type="transmembrane region" description="Helical" evidence="8">
    <location>
        <begin position="12"/>
        <end position="30"/>
    </location>
</feature>
<feature type="transmembrane region" description="Helical" evidence="8">
    <location>
        <begin position="50"/>
        <end position="70"/>
    </location>
</feature>
<comment type="subcellular location">
    <subcellularLocation>
        <location evidence="1">Cell membrane</location>
        <topology evidence="1">Multi-pass membrane protein</topology>
    </subcellularLocation>
</comment>
<evidence type="ECO:0000256" key="8">
    <source>
        <dbReference type="SAM" id="Phobius"/>
    </source>
</evidence>
<dbReference type="GO" id="GO:0005886">
    <property type="term" value="C:plasma membrane"/>
    <property type="evidence" value="ECO:0007669"/>
    <property type="project" value="UniProtKB-SubCell"/>
</dbReference>
<dbReference type="RefSeq" id="WP_085681162.1">
    <property type="nucleotide sequence ID" value="NZ_NBBD01000039.1"/>
</dbReference>